<evidence type="ECO:0000313" key="4">
    <source>
        <dbReference type="EMBL" id="GAU88079.1"/>
    </source>
</evidence>
<feature type="signal peptide" evidence="2">
    <location>
        <begin position="1"/>
        <end position="16"/>
    </location>
</feature>
<dbReference type="GO" id="GO:0008061">
    <property type="term" value="F:chitin binding"/>
    <property type="evidence" value="ECO:0007669"/>
    <property type="project" value="InterPro"/>
</dbReference>
<dbReference type="AlphaFoldDB" id="A0A1D1UE66"/>
<feature type="region of interest" description="Disordered" evidence="1">
    <location>
        <begin position="163"/>
        <end position="215"/>
    </location>
</feature>
<dbReference type="Gene3D" id="2.170.140.10">
    <property type="entry name" value="Chitin binding domain"/>
    <property type="match status" value="1"/>
</dbReference>
<feature type="chain" id="PRO_5008897165" description="Chitin-binding type-2 domain-containing protein" evidence="2">
    <location>
        <begin position="17"/>
        <end position="215"/>
    </location>
</feature>
<organism evidence="4 5">
    <name type="scientific">Ramazzottius varieornatus</name>
    <name type="common">Water bear</name>
    <name type="synonym">Tardigrade</name>
    <dbReference type="NCBI Taxonomy" id="947166"/>
    <lineage>
        <taxon>Eukaryota</taxon>
        <taxon>Metazoa</taxon>
        <taxon>Ecdysozoa</taxon>
        <taxon>Tardigrada</taxon>
        <taxon>Eutardigrada</taxon>
        <taxon>Parachela</taxon>
        <taxon>Hypsibioidea</taxon>
        <taxon>Ramazzottiidae</taxon>
        <taxon>Ramazzottius</taxon>
    </lineage>
</organism>
<feature type="compositionally biased region" description="Basic residues" evidence="1">
    <location>
        <begin position="190"/>
        <end position="200"/>
    </location>
</feature>
<feature type="compositionally biased region" description="Low complexity" evidence="1">
    <location>
        <begin position="201"/>
        <end position="215"/>
    </location>
</feature>
<feature type="domain" description="Chitin-binding type-2" evidence="3">
    <location>
        <begin position="66"/>
        <end position="126"/>
    </location>
</feature>
<dbReference type="Pfam" id="PF01607">
    <property type="entry name" value="CBM_14"/>
    <property type="match status" value="1"/>
</dbReference>
<dbReference type="EMBL" id="BDGG01000001">
    <property type="protein sequence ID" value="GAU88079.1"/>
    <property type="molecule type" value="Genomic_DNA"/>
</dbReference>
<keyword evidence="5" id="KW-1185">Reference proteome</keyword>
<dbReference type="PANTHER" id="PTHR22933:SF18">
    <property type="match status" value="1"/>
</dbReference>
<dbReference type="GO" id="GO:0005576">
    <property type="term" value="C:extracellular region"/>
    <property type="evidence" value="ECO:0007669"/>
    <property type="project" value="InterPro"/>
</dbReference>
<protein>
    <recommendedName>
        <fullName evidence="3">Chitin-binding type-2 domain-containing protein</fullName>
    </recommendedName>
</protein>
<comment type="caution">
    <text evidence="4">The sequence shown here is derived from an EMBL/GenBank/DDBJ whole genome shotgun (WGS) entry which is preliminary data.</text>
</comment>
<evidence type="ECO:0000256" key="1">
    <source>
        <dbReference type="SAM" id="MobiDB-lite"/>
    </source>
</evidence>
<dbReference type="Proteomes" id="UP000186922">
    <property type="component" value="Unassembled WGS sequence"/>
</dbReference>
<proteinExistence type="predicted"/>
<dbReference type="InterPro" id="IPR036508">
    <property type="entry name" value="Chitin-bd_dom_sf"/>
</dbReference>
<evidence type="ECO:0000256" key="2">
    <source>
        <dbReference type="SAM" id="SignalP"/>
    </source>
</evidence>
<dbReference type="SMART" id="SM00494">
    <property type="entry name" value="ChtBD2"/>
    <property type="match status" value="1"/>
</dbReference>
<keyword evidence="2" id="KW-0732">Signal</keyword>
<feature type="compositionally biased region" description="Low complexity" evidence="1">
    <location>
        <begin position="165"/>
        <end position="189"/>
    </location>
</feature>
<accession>A0A1D1UE66</accession>
<dbReference type="PROSITE" id="PS50940">
    <property type="entry name" value="CHIT_BIND_II"/>
    <property type="match status" value="1"/>
</dbReference>
<evidence type="ECO:0000313" key="5">
    <source>
        <dbReference type="Proteomes" id="UP000186922"/>
    </source>
</evidence>
<sequence length="215" mass="24005">MKCLIVFSAFVASALAANGDQQPKVWDALNVLRGKDALFADQIQELLMNVVPGQDFPLLSEVPDTAVDCSRFKQPGFYADTEQGRCQVFHRCDINGHLTGYLCPNMTLFNQITLVCDWFYNVDCSQARQFYDYSNSRLYQEGVALLDDQNDFEVRARVVEQTGASSSRRLSGSRSSSSSSQESQSSSSQVRRRKSRKSKSSRTSSSSQSVSQEFA</sequence>
<dbReference type="InterPro" id="IPR052976">
    <property type="entry name" value="Scoloptoxin-like"/>
</dbReference>
<reference evidence="4 5" key="1">
    <citation type="journal article" date="2016" name="Nat. Commun.">
        <title>Extremotolerant tardigrade genome and improved radiotolerance of human cultured cells by tardigrade-unique protein.</title>
        <authorList>
            <person name="Hashimoto T."/>
            <person name="Horikawa D.D."/>
            <person name="Saito Y."/>
            <person name="Kuwahara H."/>
            <person name="Kozuka-Hata H."/>
            <person name="Shin-I T."/>
            <person name="Minakuchi Y."/>
            <person name="Ohishi K."/>
            <person name="Motoyama A."/>
            <person name="Aizu T."/>
            <person name="Enomoto A."/>
            <person name="Kondo K."/>
            <person name="Tanaka S."/>
            <person name="Hara Y."/>
            <person name="Koshikawa S."/>
            <person name="Sagara H."/>
            <person name="Miura T."/>
            <person name="Yokobori S."/>
            <person name="Miyagawa K."/>
            <person name="Suzuki Y."/>
            <person name="Kubo T."/>
            <person name="Oyama M."/>
            <person name="Kohara Y."/>
            <person name="Fujiyama A."/>
            <person name="Arakawa K."/>
            <person name="Katayama T."/>
            <person name="Toyoda A."/>
            <person name="Kunieda T."/>
        </authorList>
    </citation>
    <scope>NUCLEOTIDE SEQUENCE [LARGE SCALE GENOMIC DNA]</scope>
    <source>
        <strain evidence="4 5">YOKOZUNA-1</strain>
    </source>
</reference>
<dbReference type="InterPro" id="IPR002557">
    <property type="entry name" value="Chitin-bd_dom"/>
</dbReference>
<evidence type="ECO:0000259" key="3">
    <source>
        <dbReference type="PROSITE" id="PS50940"/>
    </source>
</evidence>
<name>A0A1D1UE66_RAMVA</name>
<dbReference type="OrthoDB" id="6364363at2759"/>
<dbReference type="STRING" id="947166.A0A1D1UE66"/>
<dbReference type="SUPFAM" id="SSF57625">
    <property type="entry name" value="Invertebrate chitin-binding proteins"/>
    <property type="match status" value="1"/>
</dbReference>
<gene>
    <name evidence="4" type="primary">RvY_00840-1</name>
    <name evidence="4" type="synonym">RvY_00840.1</name>
    <name evidence="4" type="ORF">RvY_00840</name>
</gene>
<dbReference type="PANTHER" id="PTHR22933">
    <property type="entry name" value="FI18007P1-RELATED"/>
    <property type="match status" value="1"/>
</dbReference>